<feature type="binding site" evidence="7">
    <location>
        <position position="214"/>
    </location>
    <ligand>
        <name>Zn(2+)</name>
        <dbReference type="ChEBI" id="CHEBI:29105"/>
        <label>2</label>
    </ligand>
</feature>
<keyword evidence="5 7" id="KW-0862">Zinc</keyword>
<dbReference type="SUPFAM" id="SSF53187">
    <property type="entry name" value="Zn-dependent exopeptidases"/>
    <property type="match status" value="1"/>
</dbReference>
<dbReference type="InterPro" id="IPR011650">
    <property type="entry name" value="Peptidase_M20_dimer"/>
</dbReference>
<reference evidence="10" key="2">
    <citation type="submission" date="2015-08" db="EMBL/GenBank/DDBJ databases">
        <authorList>
            <person name="Babu N.S."/>
            <person name="Beckwith C.J."/>
            <person name="Beseler K.G."/>
            <person name="Brison A."/>
            <person name="Carone J.V."/>
            <person name="Caskin T.P."/>
            <person name="Diamond M."/>
            <person name="Durham M.E."/>
            <person name="Foxe J.M."/>
            <person name="Go M."/>
            <person name="Henderson B.A."/>
            <person name="Jones I.B."/>
            <person name="McGettigan J.A."/>
            <person name="Micheletti S.J."/>
            <person name="Nasrallah M.E."/>
            <person name="Ortiz D."/>
            <person name="Piller C.R."/>
            <person name="Privatt S.R."/>
            <person name="Schneider S.L."/>
            <person name="Sharp S."/>
            <person name="Smith T.C."/>
            <person name="Stanton J.D."/>
            <person name="Ullery H.E."/>
            <person name="Wilson R.J."/>
            <person name="Serrano M.G."/>
            <person name="Buck G."/>
            <person name="Lee V."/>
            <person name="Wang Y."/>
            <person name="Carvalho R."/>
            <person name="Voegtly L."/>
            <person name="Shi R."/>
            <person name="Duckworth R."/>
            <person name="Johnson A."/>
            <person name="Loviza R."/>
            <person name="Walstead R."/>
            <person name="Shah Z."/>
            <person name="Kiflezghi M."/>
            <person name="Wade K."/>
            <person name="Ball S.L."/>
            <person name="Bradley K.W."/>
            <person name="Asai D.J."/>
            <person name="Bowman C.A."/>
            <person name="Russell D.A."/>
            <person name="Pope W.H."/>
            <person name="Jacobs-Sera D."/>
            <person name="Hendrix R.W."/>
            <person name="Hatfull G.F."/>
        </authorList>
    </citation>
    <scope>NUCLEOTIDE SEQUENCE</scope>
</reference>
<feature type="binding site" evidence="7">
    <location>
        <position position="188"/>
    </location>
    <ligand>
        <name>Zn(2+)</name>
        <dbReference type="ChEBI" id="CHEBI:29105"/>
        <label>1</label>
    </ligand>
</feature>
<evidence type="ECO:0000256" key="8">
    <source>
        <dbReference type="SAM" id="SignalP"/>
    </source>
</evidence>
<dbReference type="KEGG" id="apro:F751_1866"/>
<dbReference type="PANTHER" id="PTHR45962:SF1">
    <property type="entry name" value="N-FATTY-ACYL-AMINO ACID SYNTHASE_HYDROLASE PM20D1"/>
    <property type="match status" value="1"/>
</dbReference>
<dbReference type="Gene3D" id="1.10.150.900">
    <property type="match status" value="1"/>
</dbReference>
<dbReference type="EMBL" id="KL662111">
    <property type="protein sequence ID" value="KFM24987.1"/>
    <property type="molecule type" value="Genomic_DNA"/>
</dbReference>
<feature type="binding site" evidence="7">
    <location>
        <position position="489"/>
    </location>
    <ligand>
        <name>Zn(2+)</name>
        <dbReference type="ChEBI" id="CHEBI:29105"/>
        <label>1</label>
    </ligand>
</feature>
<dbReference type="Pfam" id="PF07687">
    <property type="entry name" value="M20_dimer"/>
    <property type="match status" value="1"/>
</dbReference>
<dbReference type="GeneID" id="23613257"/>
<dbReference type="STRING" id="3075.A0A087SGY3"/>
<dbReference type="PROSITE" id="PS00758">
    <property type="entry name" value="ARGE_DAPE_CPG2_1"/>
    <property type="match status" value="1"/>
</dbReference>
<evidence type="ECO:0000313" key="10">
    <source>
        <dbReference type="EMBL" id="JAT77016.1"/>
    </source>
</evidence>
<dbReference type="OrthoDB" id="3064516at2759"/>
<protein>
    <submittedName>
        <fullName evidence="11">Putative carboxypeptidase S-like 2</fullName>
    </submittedName>
</protein>
<name>A0A087SGY3_AUXPR</name>
<feature type="domain" description="Peptidase M20 dimerisation" evidence="9">
    <location>
        <begin position="243"/>
        <end position="390"/>
    </location>
</feature>
<keyword evidence="2" id="KW-0645">Protease</keyword>
<evidence type="ECO:0000256" key="1">
    <source>
        <dbReference type="ARBA" id="ARBA00006247"/>
    </source>
</evidence>
<evidence type="ECO:0000256" key="7">
    <source>
        <dbReference type="PIRSR" id="PIRSR037217-2"/>
    </source>
</evidence>
<organism evidence="11 12">
    <name type="scientific">Auxenochlorella protothecoides</name>
    <name type="common">Green microalga</name>
    <name type="synonym">Chlorella protothecoides</name>
    <dbReference type="NCBI Taxonomy" id="3075"/>
    <lineage>
        <taxon>Eukaryota</taxon>
        <taxon>Viridiplantae</taxon>
        <taxon>Chlorophyta</taxon>
        <taxon>core chlorophytes</taxon>
        <taxon>Trebouxiophyceae</taxon>
        <taxon>Chlorellales</taxon>
        <taxon>Chlorellaceae</taxon>
        <taxon>Auxenochlorella</taxon>
    </lineage>
</organism>
<feature type="active site" description="Proton acceptor" evidence="6">
    <location>
        <position position="187"/>
    </location>
</feature>
<dbReference type="PANTHER" id="PTHR45962">
    <property type="entry name" value="N-FATTY-ACYL-AMINO ACID SYNTHASE/HYDROLASE PM20D1"/>
    <property type="match status" value="1"/>
</dbReference>
<dbReference type="Gene3D" id="3.40.630.10">
    <property type="entry name" value="Zn peptidases"/>
    <property type="match status" value="1"/>
</dbReference>
<dbReference type="Gene3D" id="3.30.70.360">
    <property type="match status" value="1"/>
</dbReference>
<feature type="binding site" evidence="7">
    <location>
        <position position="121"/>
    </location>
    <ligand>
        <name>Zn(2+)</name>
        <dbReference type="ChEBI" id="CHEBI:29105"/>
        <label>2</label>
    </ligand>
</feature>
<comment type="similarity">
    <text evidence="1">Belongs to the peptidase M20A family.</text>
</comment>
<evidence type="ECO:0000313" key="12">
    <source>
        <dbReference type="Proteomes" id="UP000028924"/>
    </source>
</evidence>
<dbReference type="RefSeq" id="XP_011397875.1">
    <property type="nucleotide sequence ID" value="XM_011399573.1"/>
</dbReference>
<keyword evidence="3 7" id="KW-0479">Metal-binding</keyword>
<dbReference type="Pfam" id="PF01546">
    <property type="entry name" value="Peptidase_M20"/>
    <property type="match status" value="1"/>
</dbReference>
<evidence type="ECO:0000256" key="3">
    <source>
        <dbReference type="ARBA" id="ARBA00022723"/>
    </source>
</evidence>
<feature type="binding site" evidence="7">
    <location>
        <position position="153"/>
    </location>
    <ligand>
        <name>Zn(2+)</name>
        <dbReference type="ChEBI" id="CHEBI:29105"/>
        <label>1</label>
    </ligand>
</feature>
<dbReference type="InterPro" id="IPR036264">
    <property type="entry name" value="Bact_exopeptidase_dim_dom"/>
</dbReference>
<evidence type="ECO:0000256" key="6">
    <source>
        <dbReference type="PIRSR" id="PIRSR037217-1"/>
    </source>
</evidence>
<dbReference type="InterPro" id="IPR017141">
    <property type="entry name" value="Pept_M20_carboxypep"/>
</dbReference>
<dbReference type="GO" id="GO:0004181">
    <property type="term" value="F:metallocarboxypeptidase activity"/>
    <property type="evidence" value="ECO:0007669"/>
    <property type="project" value="InterPro"/>
</dbReference>
<dbReference type="EMBL" id="GDKF01001606">
    <property type="protein sequence ID" value="JAT77016.1"/>
    <property type="molecule type" value="Transcribed_RNA"/>
</dbReference>
<evidence type="ECO:0000256" key="4">
    <source>
        <dbReference type="ARBA" id="ARBA00022801"/>
    </source>
</evidence>
<dbReference type="SUPFAM" id="SSF55031">
    <property type="entry name" value="Bacterial exopeptidase dimerisation domain"/>
    <property type="match status" value="1"/>
</dbReference>
<accession>A0A087SGY3</accession>
<keyword evidence="4" id="KW-0378">Hydrolase</keyword>
<feature type="chain" id="PRO_5014218801" evidence="8">
    <location>
        <begin position="27"/>
        <end position="522"/>
    </location>
</feature>
<sequence length="522" mass="55101">MLGLRGPLALLIPAVLLGLLFLPGQGPEPAANPPPVHIDLRREKEAIQSLSDAIRCPTVGSETASNHISNPGPFQRLHETLETHYPALWRTLTVEKVSTYSLLFTWPGSDPSLRPVMLYSHQDVVPAPPTNWTHPPFSGAVEGGFVWGRGTLDTKGSLVAILEALEQLRGSGWRPLRTVLFVAGHDEEVGGGEGAGRVAALLAARHGALELLLDEGGFVLGDGLGAGAGALLPPLRVAVLGLAEKGTATWDLGVEGRGGHSSLAPPAGTTTTALTARLVAALDAQRLPSRLQSPTLDFLKALAPYAKARPLGLLLSHAGHPVLSPLLARLMSGSTVLNSMVQTVRGVVGVVTGGLAHNVLPTHGNVTVNFRTLQGDGEAEVAAYLDQVSRPLGKHVTRTQRPGTRAPSQVTPAHGPRFDLVRRAVLETLAAPRGAGDAEAEASPPLPLIVVPYLVSGATDSRHFQGLAAGRTFRFEPFALDNSDVPRIHGVDERIAIPTFLDGIRFYTRFIQLSAGEEGRAM</sequence>
<dbReference type="InterPro" id="IPR001261">
    <property type="entry name" value="ArgE/DapE_CS"/>
</dbReference>
<evidence type="ECO:0000256" key="5">
    <source>
        <dbReference type="ARBA" id="ARBA00022833"/>
    </source>
</evidence>
<keyword evidence="8" id="KW-0732">Signal</keyword>
<dbReference type="eggNOG" id="KOG2275">
    <property type="taxonomic scope" value="Eukaryota"/>
</dbReference>
<reference evidence="11 12" key="1">
    <citation type="journal article" date="2014" name="BMC Genomics">
        <title>Oil accumulation mechanisms of the oleaginous microalga Chlorella protothecoides revealed through its genome, transcriptomes, and proteomes.</title>
        <authorList>
            <person name="Gao C."/>
            <person name="Wang Y."/>
            <person name="Shen Y."/>
            <person name="Yan D."/>
            <person name="He X."/>
            <person name="Dai J."/>
            <person name="Wu Q."/>
        </authorList>
    </citation>
    <scope>NUCLEOTIDE SEQUENCE [LARGE SCALE GENOMIC DNA]</scope>
    <source>
        <strain evidence="11 12">0710</strain>
    </source>
</reference>
<evidence type="ECO:0000259" key="9">
    <source>
        <dbReference type="Pfam" id="PF07687"/>
    </source>
</evidence>
<dbReference type="InterPro" id="IPR002933">
    <property type="entry name" value="Peptidase_M20"/>
</dbReference>
<evidence type="ECO:0000313" key="11">
    <source>
        <dbReference type="EMBL" id="KFM24987.1"/>
    </source>
</evidence>
<dbReference type="PIRSF" id="PIRSF037217">
    <property type="entry name" value="Carboxypeptidase_S"/>
    <property type="match status" value="1"/>
</dbReference>
<evidence type="ECO:0000256" key="2">
    <source>
        <dbReference type="ARBA" id="ARBA00022670"/>
    </source>
</evidence>
<feature type="binding site" evidence="7">
    <location>
        <position position="153"/>
    </location>
    <ligand>
        <name>Zn(2+)</name>
        <dbReference type="ChEBI" id="CHEBI:29105"/>
        <label>2</label>
    </ligand>
</feature>
<proteinExistence type="inferred from homology"/>
<keyword evidence="12" id="KW-1185">Reference proteome</keyword>
<dbReference type="AlphaFoldDB" id="A0A087SGY3"/>
<dbReference type="GO" id="GO:0006508">
    <property type="term" value="P:proteolysis"/>
    <property type="evidence" value="ECO:0007669"/>
    <property type="project" value="UniProtKB-KW"/>
</dbReference>
<feature type="active site" evidence="6">
    <location>
        <position position="123"/>
    </location>
</feature>
<keyword evidence="11" id="KW-0121">Carboxypeptidase</keyword>
<dbReference type="GO" id="GO:0046872">
    <property type="term" value="F:metal ion binding"/>
    <property type="evidence" value="ECO:0007669"/>
    <property type="project" value="UniProtKB-KW"/>
</dbReference>
<feature type="signal peptide" evidence="8">
    <location>
        <begin position="1"/>
        <end position="26"/>
    </location>
</feature>
<gene>
    <name evidence="11" type="ORF">F751_1866</name>
    <name evidence="10" type="ORF">g.26928</name>
</gene>
<dbReference type="Proteomes" id="UP000028924">
    <property type="component" value="Unassembled WGS sequence"/>
</dbReference>
<dbReference type="InterPro" id="IPR047177">
    <property type="entry name" value="Pept_M20A"/>
</dbReference>